<reference evidence="3" key="2">
    <citation type="submission" date="2016-06" db="UniProtKB">
        <authorList>
            <consortium name="WormBaseParasite"/>
        </authorList>
    </citation>
    <scope>IDENTIFICATION</scope>
</reference>
<dbReference type="WBParaSite" id="GPLIN_001236300">
    <property type="protein sequence ID" value="GPLIN_001236300"/>
    <property type="gene ID" value="GPLIN_001236300"/>
</dbReference>
<keyword evidence="2" id="KW-1185">Reference proteome</keyword>
<proteinExistence type="predicted"/>
<dbReference type="Proteomes" id="UP000050741">
    <property type="component" value="Unassembled WGS sequence"/>
</dbReference>
<evidence type="ECO:0000256" key="1">
    <source>
        <dbReference type="SAM" id="SignalP"/>
    </source>
</evidence>
<accession>A0A183CHK7</accession>
<dbReference type="AlphaFoldDB" id="A0A183CHK7"/>
<protein>
    <submittedName>
        <fullName evidence="3">Secreted protein</fullName>
    </submittedName>
</protein>
<organism evidence="2 3">
    <name type="scientific">Globodera pallida</name>
    <name type="common">Potato cyst nematode worm</name>
    <name type="synonym">Heterodera pallida</name>
    <dbReference type="NCBI Taxonomy" id="36090"/>
    <lineage>
        <taxon>Eukaryota</taxon>
        <taxon>Metazoa</taxon>
        <taxon>Ecdysozoa</taxon>
        <taxon>Nematoda</taxon>
        <taxon>Chromadorea</taxon>
        <taxon>Rhabditida</taxon>
        <taxon>Tylenchina</taxon>
        <taxon>Tylenchomorpha</taxon>
        <taxon>Tylenchoidea</taxon>
        <taxon>Heteroderidae</taxon>
        <taxon>Heteroderinae</taxon>
        <taxon>Globodera</taxon>
    </lineage>
</organism>
<keyword evidence="1" id="KW-0732">Signal</keyword>
<feature type="signal peptide" evidence="1">
    <location>
        <begin position="1"/>
        <end position="26"/>
    </location>
</feature>
<reference evidence="2" key="1">
    <citation type="submission" date="2014-05" db="EMBL/GenBank/DDBJ databases">
        <title>The genome and life-stage specific transcriptomes of Globodera pallida elucidate key aspects of plant parasitism by a cyst nematode.</title>
        <authorList>
            <person name="Cotton J.A."/>
            <person name="Lilley C.J."/>
            <person name="Jones L.M."/>
            <person name="Kikuchi T."/>
            <person name="Reid A.J."/>
            <person name="Thorpe P."/>
            <person name="Tsai I.J."/>
            <person name="Beasley H."/>
            <person name="Blok V."/>
            <person name="Cock P.J.A."/>
            <person name="Van den Akker S.E."/>
            <person name="Holroyd N."/>
            <person name="Hunt M."/>
            <person name="Mantelin S."/>
            <person name="Naghra H."/>
            <person name="Pain A."/>
            <person name="Palomares-Rius J.E."/>
            <person name="Zarowiecki M."/>
            <person name="Berriman M."/>
            <person name="Jones J.T."/>
            <person name="Urwin P.E."/>
        </authorList>
    </citation>
    <scope>NUCLEOTIDE SEQUENCE [LARGE SCALE GENOMIC DNA]</scope>
    <source>
        <strain evidence="2">Lindley</strain>
    </source>
</reference>
<evidence type="ECO:0000313" key="2">
    <source>
        <dbReference type="Proteomes" id="UP000050741"/>
    </source>
</evidence>
<feature type="chain" id="PRO_5008147612" evidence="1">
    <location>
        <begin position="27"/>
        <end position="71"/>
    </location>
</feature>
<name>A0A183CHK7_GLOPA</name>
<sequence>MAAPALFLCLPSYRFLFLSPCPTVPCGNWEEEEAVGEEGTMALGAREPFFSASDSNWSARSGTRAATAIKR</sequence>
<evidence type="ECO:0000313" key="3">
    <source>
        <dbReference type="WBParaSite" id="GPLIN_001236300"/>
    </source>
</evidence>